<dbReference type="InterPro" id="IPR036397">
    <property type="entry name" value="RNaseH_sf"/>
</dbReference>
<name>A0AAV6KLW4_9ERIC</name>
<dbReference type="Pfam" id="PF13456">
    <property type="entry name" value="RVT_3"/>
    <property type="match status" value="1"/>
</dbReference>
<dbReference type="InterPro" id="IPR002156">
    <property type="entry name" value="RNaseH_domain"/>
</dbReference>
<dbReference type="Gene3D" id="3.30.420.10">
    <property type="entry name" value="Ribonuclease H-like superfamily/Ribonuclease H"/>
    <property type="match status" value="1"/>
</dbReference>
<organism evidence="2 3">
    <name type="scientific">Rhododendron griersonianum</name>
    <dbReference type="NCBI Taxonomy" id="479676"/>
    <lineage>
        <taxon>Eukaryota</taxon>
        <taxon>Viridiplantae</taxon>
        <taxon>Streptophyta</taxon>
        <taxon>Embryophyta</taxon>
        <taxon>Tracheophyta</taxon>
        <taxon>Spermatophyta</taxon>
        <taxon>Magnoliopsida</taxon>
        <taxon>eudicotyledons</taxon>
        <taxon>Gunneridae</taxon>
        <taxon>Pentapetalae</taxon>
        <taxon>asterids</taxon>
        <taxon>Ericales</taxon>
        <taxon>Ericaceae</taxon>
        <taxon>Ericoideae</taxon>
        <taxon>Rhodoreae</taxon>
        <taxon>Rhododendron</taxon>
    </lineage>
</organism>
<dbReference type="EMBL" id="JACTNZ010000004">
    <property type="protein sequence ID" value="KAG5553224.1"/>
    <property type="molecule type" value="Genomic_DNA"/>
</dbReference>
<dbReference type="AlphaFoldDB" id="A0AAV6KLW4"/>
<dbReference type="PANTHER" id="PTHR48475">
    <property type="entry name" value="RIBONUCLEASE H"/>
    <property type="match status" value="1"/>
</dbReference>
<sequence length="65" mass="7525">MFQFSFQLDENRILTNNQAEYEALIIGLEIAKELNIRHLSVSGDSQLIIRQVTGQYKCYHPLLSL</sequence>
<evidence type="ECO:0000259" key="1">
    <source>
        <dbReference type="Pfam" id="PF13456"/>
    </source>
</evidence>
<comment type="caution">
    <text evidence="2">The sequence shown here is derived from an EMBL/GenBank/DDBJ whole genome shotgun (WGS) entry which is preliminary data.</text>
</comment>
<protein>
    <recommendedName>
        <fullName evidence="1">RNase H type-1 domain-containing protein</fullName>
    </recommendedName>
</protein>
<dbReference type="InterPro" id="IPR012337">
    <property type="entry name" value="RNaseH-like_sf"/>
</dbReference>
<evidence type="ECO:0000313" key="3">
    <source>
        <dbReference type="Proteomes" id="UP000823749"/>
    </source>
</evidence>
<keyword evidence="3" id="KW-1185">Reference proteome</keyword>
<gene>
    <name evidence="2" type="ORF">RHGRI_011177</name>
</gene>
<dbReference type="GO" id="GO:0004523">
    <property type="term" value="F:RNA-DNA hybrid ribonuclease activity"/>
    <property type="evidence" value="ECO:0007669"/>
    <property type="project" value="InterPro"/>
</dbReference>
<dbReference type="PANTHER" id="PTHR48475:SF1">
    <property type="entry name" value="RNASE H TYPE-1 DOMAIN-CONTAINING PROTEIN"/>
    <property type="match status" value="1"/>
</dbReference>
<proteinExistence type="predicted"/>
<reference evidence="2" key="1">
    <citation type="submission" date="2020-08" db="EMBL/GenBank/DDBJ databases">
        <title>Plant Genome Project.</title>
        <authorList>
            <person name="Zhang R.-G."/>
        </authorList>
    </citation>
    <scope>NUCLEOTIDE SEQUENCE</scope>
    <source>
        <strain evidence="2">WSP0</strain>
        <tissue evidence="2">Leaf</tissue>
    </source>
</reference>
<evidence type="ECO:0000313" key="2">
    <source>
        <dbReference type="EMBL" id="KAG5553224.1"/>
    </source>
</evidence>
<dbReference type="Proteomes" id="UP000823749">
    <property type="component" value="Chromosome 4"/>
</dbReference>
<feature type="domain" description="RNase H type-1" evidence="1">
    <location>
        <begin position="11"/>
        <end position="57"/>
    </location>
</feature>
<accession>A0AAV6KLW4</accession>
<dbReference type="SUPFAM" id="SSF53098">
    <property type="entry name" value="Ribonuclease H-like"/>
    <property type="match status" value="1"/>
</dbReference>
<dbReference type="GO" id="GO:0003676">
    <property type="term" value="F:nucleic acid binding"/>
    <property type="evidence" value="ECO:0007669"/>
    <property type="project" value="InterPro"/>
</dbReference>